<dbReference type="WBParaSite" id="Csp11.Scaffold630.g20336.t1">
    <property type="protein sequence ID" value="Csp11.Scaffold630.g20336.t1"/>
    <property type="gene ID" value="Csp11.Scaffold630.g20336"/>
</dbReference>
<evidence type="ECO:0000256" key="1">
    <source>
        <dbReference type="SAM" id="MobiDB-lite"/>
    </source>
</evidence>
<feature type="compositionally biased region" description="Basic and acidic residues" evidence="1">
    <location>
        <begin position="60"/>
        <end position="69"/>
    </location>
</feature>
<accession>A0A1I7UXJ8</accession>
<dbReference type="eggNOG" id="ENOG502THXB">
    <property type="taxonomic scope" value="Eukaryota"/>
</dbReference>
<evidence type="ECO:0000313" key="3">
    <source>
        <dbReference type="WBParaSite" id="Csp11.Scaffold630.g20336.t1"/>
    </source>
</evidence>
<feature type="compositionally biased region" description="Polar residues" evidence="1">
    <location>
        <begin position="70"/>
        <end position="84"/>
    </location>
</feature>
<feature type="compositionally biased region" description="Acidic residues" evidence="1">
    <location>
        <begin position="189"/>
        <end position="201"/>
    </location>
</feature>
<organism evidence="2 3">
    <name type="scientific">Caenorhabditis tropicalis</name>
    <dbReference type="NCBI Taxonomy" id="1561998"/>
    <lineage>
        <taxon>Eukaryota</taxon>
        <taxon>Metazoa</taxon>
        <taxon>Ecdysozoa</taxon>
        <taxon>Nematoda</taxon>
        <taxon>Chromadorea</taxon>
        <taxon>Rhabditida</taxon>
        <taxon>Rhabditina</taxon>
        <taxon>Rhabditomorpha</taxon>
        <taxon>Rhabditoidea</taxon>
        <taxon>Rhabditidae</taxon>
        <taxon>Peloderinae</taxon>
        <taxon>Caenorhabditis</taxon>
    </lineage>
</organism>
<sequence>MATNRVMTRSLSRSLNFMQSATTVAVIHHITLSVQETPSDVEPLQNVSDQKPKRPKQARSRNEVPRKPSTEANGNASLQNSLPSKRTRSKIKVEVESKPILSNQQLQATIVSQEPNIIAPIGNRKRPASKVVKKKNARTRNTVPKKRKEVCESEEEDEFLNSENESDIDETSDEDDSSSITKRKRYSIDDSENDDDDDSDGEFFNQKIRALIAPPVSHPPRQFYEMQRIWSEISSRLTDDMLSSYKRTLLRLIVGRSSCLHPIRRLMPNLPADLFGAHERLYNLLCDASGAYPFKYHKGSTLISRHSLADTSQIGAQIMIECLDKKIVPFDILNEMPVLSRIETYVRIGIKDMLEEIVEQLPPDRNNITVADLKESLSSRLLG</sequence>
<protein>
    <submittedName>
        <fullName evidence="3">MRG domain-containing protein</fullName>
    </submittedName>
</protein>
<feature type="region of interest" description="Disordered" evidence="1">
    <location>
        <begin position="121"/>
        <end position="201"/>
    </location>
</feature>
<dbReference type="Proteomes" id="UP000095282">
    <property type="component" value="Unplaced"/>
</dbReference>
<feature type="region of interest" description="Disordered" evidence="1">
    <location>
        <begin position="37"/>
        <end position="90"/>
    </location>
</feature>
<feature type="compositionally biased region" description="Basic residues" evidence="1">
    <location>
        <begin position="123"/>
        <end position="148"/>
    </location>
</feature>
<proteinExistence type="predicted"/>
<feature type="compositionally biased region" description="Acidic residues" evidence="1">
    <location>
        <begin position="152"/>
        <end position="177"/>
    </location>
</feature>
<evidence type="ECO:0000313" key="2">
    <source>
        <dbReference type="Proteomes" id="UP000095282"/>
    </source>
</evidence>
<keyword evidence="2" id="KW-1185">Reference proteome</keyword>
<reference evidence="3" key="1">
    <citation type="submission" date="2016-11" db="UniProtKB">
        <authorList>
            <consortium name="WormBaseParasite"/>
        </authorList>
    </citation>
    <scope>IDENTIFICATION</scope>
</reference>
<dbReference type="AlphaFoldDB" id="A0A1I7UXJ8"/>
<name>A0A1I7UXJ8_9PELO</name>